<comment type="pathway">
    <text evidence="2">Cell wall biogenesis; lipoteichoic acid biosynthesis.</text>
</comment>
<dbReference type="EMBL" id="PJDT01000028">
    <property type="protein sequence ID" value="PKC87168.1"/>
    <property type="molecule type" value="Genomic_DNA"/>
</dbReference>
<evidence type="ECO:0000256" key="2">
    <source>
        <dbReference type="ARBA" id="ARBA00004936"/>
    </source>
</evidence>
<dbReference type="CDD" id="cd16015">
    <property type="entry name" value="LTA_synthase"/>
    <property type="match status" value="1"/>
</dbReference>
<sequence length="764" mass="85358">MDDTQDNQEFTVEEADTNGTTSAESSQSSAHSDRDDNSQEAQKSKPSLPPIFQQIRAQLNTLMASQTMTALSKALTVLHSVFKKRPRFPYLLYIMVMAIVDSAAVLFIQWGTYTEPTYTAPSTVDETTRLLNSIRGQLTRFVAQMWMEQKYIWLLNFCVLGMVYLVLIFVLNRFWVATALFAIITSVFAVANHIKIQLRNEPVIPSDLSFIFSGNGGEVASFIPKDSQALVNNTITMLVWLTIACLLLQFIDGRRCVISFHWRRPLRNTKTIIGNCTRIVAVIVSTSLLCSFTLNLNTVGSWSHNWAQALGDSPTLWDAAGDASLNGPTINFLRLANPKTMTKPSDYSQATMQEIAQRYNKIAEKTNQSRSNNLTDNTMIMILSESFSDPTRVPGITLSEDPMPNIRALKNTTTSGLMLSPGYGGGTANIEYQALTGWDLALFDNSMQVPYQQLVPHQKVTETFNQLWNDRYGASGSIAFHPYYKNMYLRDIDYKKFGFSHFYTLDSNPPITHHDGLDNSPYASDAEAYQNVVDELQNSNHPQFIQLATMQNHPPYSDWYSDNQFKDADTTNLPADEKTGVDTYIKGVSITDQATTDFLNQLDAIDQPITVIFYGDHLPGVYTTARASSKNTITMQETDYFIWSNEASASAGTKLDPAAAATSYTSPNYFMAMASDHMNTKVSAYIAFLSAMRAEIPATERLTLGVSGVTDNTPTVYLDANGNVVSKKELSSQQKKLLNDYRLIQYDMTAGKNYLSSTKFFDVK</sequence>
<dbReference type="PANTHER" id="PTHR47371:SF3">
    <property type="entry name" value="PHOSPHOGLYCEROL TRANSFERASE I"/>
    <property type="match status" value="1"/>
</dbReference>
<evidence type="ECO:0000259" key="9">
    <source>
        <dbReference type="Pfam" id="PF00884"/>
    </source>
</evidence>
<feature type="transmembrane region" description="Helical" evidence="8">
    <location>
        <begin position="90"/>
        <end position="110"/>
    </location>
</feature>
<feature type="transmembrane region" description="Helical" evidence="8">
    <location>
        <begin position="151"/>
        <end position="170"/>
    </location>
</feature>
<dbReference type="Pfam" id="PF00884">
    <property type="entry name" value="Sulfatase"/>
    <property type="match status" value="1"/>
</dbReference>
<name>A0A2N0SYW0_BIFLN</name>
<keyword evidence="10" id="KW-0808">Transferase</keyword>
<keyword evidence="5 8" id="KW-1133">Transmembrane helix</keyword>
<evidence type="ECO:0000256" key="8">
    <source>
        <dbReference type="SAM" id="Phobius"/>
    </source>
</evidence>
<feature type="transmembrane region" description="Helical" evidence="8">
    <location>
        <begin position="230"/>
        <end position="251"/>
    </location>
</feature>
<dbReference type="RefSeq" id="WP_012472118.1">
    <property type="nucleotide sequence ID" value="NZ_CP137048.1"/>
</dbReference>
<feature type="transmembrane region" description="Helical" evidence="8">
    <location>
        <begin position="272"/>
        <end position="294"/>
    </location>
</feature>
<feature type="region of interest" description="Disordered" evidence="7">
    <location>
        <begin position="1"/>
        <end position="49"/>
    </location>
</feature>
<dbReference type="InterPro" id="IPR050448">
    <property type="entry name" value="OpgB/LTA_synthase_biosynth"/>
</dbReference>
<reference evidence="10 11" key="1">
    <citation type="submission" date="2017-12" db="EMBL/GenBank/DDBJ databases">
        <title>Bifidobacterium longum APC/DPC strains.</title>
        <authorList>
            <person name="Arboleya S."/>
        </authorList>
    </citation>
    <scope>NUCLEOTIDE SEQUENCE [LARGE SCALE GENOMIC DNA]</scope>
    <source>
        <strain evidence="10 11">APC1503</strain>
    </source>
</reference>
<keyword evidence="6 8" id="KW-0472">Membrane</keyword>
<evidence type="ECO:0000256" key="1">
    <source>
        <dbReference type="ARBA" id="ARBA00004651"/>
    </source>
</evidence>
<evidence type="ECO:0000256" key="7">
    <source>
        <dbReference type="SAM" id="MobiDB-lite"/>
    </source>
</evidence>
<gene>
    <name evidence="10" type="ORF">APC1503_1894</name>
</gene>
<feature type="transmembrane region" description="Helical" evidence="8">
    <location>
        <begin position="175"/>
        <end position="194"/>
    </location>
</feature>
<keyword evidence="4 8" id="KW-0812">Transmembrane</keyword>
<evidence type="ECO:0000256" key="3">
    <source>
        <dbReference type="ARBA" id="ARBA00022475"/>
    </source>
</evidence>
<keyword evidence="3" id="KW-1003">Cell membrane</keyword>
<dbReference type="GO" id="GO:0016740">
    <property type="term" value="F:transferase activity"/>
    <property type="evidence" value="ECO:0007669"/>
    <property type="project" value="UniProtKB-KW"/>
</dbReference>
<comment type="caution">
    <text evidence="10">The sequence shown here is derived from an EMBL/GenBank/DDBJ whole genome shotgun (WGS) entry which is preliminary data.</text>
</comment>
<dbReference type="GO" id="GO:0005886">
    <property type="term" value="C:plasma membrane"/>
    <property type="evidence" value="ECO:0007669"/>
    <property type="project" value="UniProtKB-SubCell"/>
</dbReference>
<evidence type="ECO:0000313" key="10">
    <source>
        <dbReference type="EMBL" id="PKC87168.1"/>
    </source>
</evidence>
<dbReference type="InterPro" id="IPR000917">
    <property type="entry name" value="Sulfatase_N"/>
</dbReference>
<comment type="subcellular location">
    <subcellularLocation>
        <location evidence="1">Cell membrane</location>
        <topology evidence="1">Multi-pass membrane protein</topology>
    </subcellularLocation>
</comment>
<accession>A0A2N0SYW0</accession>
<organism evidence="10 11">
    <name type="scientific">Bifidobacterium longum</name>
    <dbReference type="NCBI Taxonomy" id="216816"/>
    <lineage>
        <taxon>Bacteria</taxon>
        <taxon>Bacillati</taxon>
        <taxon>Actinomycetota</taxon>
        <taxon>Actinomycetes</taxon>
        <taxon>Bifidobacteriales</taxon>
        <taxon>Bifidobacteriaceae</taxon>
        <taxon>Bifidobacterium</taxon>
    </lineage>
</organism>
<evidence type="ECO:0000256" key="4">
    <source>
        <dbReference type="ARBA" id="ARBA00022692"/>
    </source>
</evidence>
<dbReference type="Gene3D" id="3.40.720.10">
    <property type="entry name" value="Alkaline Phosphatase, subunit A"/>
    <property type="match status" value="1"/>
</dbReference>
<feature type="domain" description="Sulfatase N-terminal" evidence="9">
    <location>
        <begin position="378"/>
        <end position="679"/>
    </location>
</feature>
<dbReference type="SUPFAM" id="SSF53649">
    <property type="entry name" value="Alkaline phosphatase-like"/>
    <property type="match status" value="1"/>
</dbReference>
<dbReference type="Proteomes" id="UP000232654">
    <property type="component" value="Unassembled WGS sequence"/>
</dbReference>
<dbReference type="AlphaFoldDB" id="A0A2N0SYW0"/>
<feature type="compositionally biased region" description="Acidic residues" evidence="7">
    <location>
        <begin position="1"/>
        <end position="16"/>
    </location>
</feature>
<protein>
    <submittedName>
        <fullName evidence="10">Phosphoglycerol transferase</fullName>
    </submittedName>
</protein>
<proteinExistence type="predicted"/>
<evidence type="ECO:0000256" key="5">
    <source>
        <dbReference type="ARBA" id="ARBA00022989"/>
    </source>
</evidence>
<dbReference type="InterPro" id="IPR017850">
    <property type="entry name" value="Alkaline_phosphatase_core_sf"/>
</dbReference>
<evidence type="ECO:0000313" key="11">
    <source>
        <dbReference type="Proteomes" id="UP000232654"/>
    </source>
</evidence>
<dbReference type="PANTHER" id="PTHR47371">
    <property type="entry name" value="LIPOTEICHOIC ACID SYNTHASE"/>
    <property type="match status" value="1"/>
</dbReference>
<evidence type="ECO:0000256" key="6">
    <source>
        <dbReference type="ARBA" id="ARBA00023136"/>
    </source>
</evidence>